<feature type="compositionally biased region" description="Polar residues" evidence="1">
    <location>
        <begin position="164"/>
        <end position="175"/>
    </location>
</feature>
<name>A0A6L5X796_9BACT</name>
<dbReference type="RefSeq" id="WP_154328034.1">
    <property type="nucleotide sequence ID" value="NZ_CP045696.1"/>
</dbReference>
<proteinExistence type="predicted"/>
<organism evidence="3 4">
    <name type="scientific">Sodaliphilus pleomorphus</name>
    <dbReference type="NCBI Taxonomy" id="2606626"/>
    <lineage>
        <taxon>Bacteria</taxon>
        <taxon>Pseudomonadati</taxon>
        <taxon>Bacteroidota</taxon>
        <taxon>Bacteroidia</taxon>
        <taxon>Bacteroidales</taxon>
        <taxon>Muribaculaceae</taxon>
        <taxon>Sodaliphilus</taxon>
    </lineage>
</organism>
<dbReference type="EMBL" id="VULT01000001">
    <property type="protein sequence ID" value="MSS16181.1"/>
    <property type="molecule type" value="Genomic_DNA"/>
</dbReference>
<keyword evidence="2" id="KW-1133">Transmembrane helix</keyword>
<accession>A0A6L5X796</accession>
<protein>
    <recommendedName>
        <fullName evidence="5">Holin</fullName>
    </recommendedName>
</protein>
<sequence>MNIENIRRVFFTLFGALATALAPTLPYVLLCTAAVLADCLSALMLARRARKVLPRLTNPDTAKLKSHHFGETIVTLMEVYALLIFAYYLHMYVTSSMPFDALKLSAGGVIFWQGWSILENMSSCNGARWAKLLQNVMVDKTARHLDIDRDELEEVLNSRRSGEDTTAVNEESGPQQHKHKQS</sequence>
<keyword evidence="2" id="KW-0812">Transmembrane</keyword>
<evidence type="ECO:0000256" key="1">
    <source>
        <dbReference type="SAM" id="MobiDB-lite"/>
    </source>
</evidence>
<comment type="caution">
    <text evidence="3">The sequence shown here is derived from an EMBL/GenBank/DDBJ whole genome shotgun (WGS) entry which is preliminary data.</text>
</comment>
<feature type="transmembrane region" description="Helical" evidence="2">
    <location>
        <begin position="67"/>
        <end position="89"/>
    </location>
</feature>
<gene>
    <name evidence="3" type="ORF">FYJ29_00100</name>
</gene>
<evidence type="ECO:0000313" key="3">
    <source>
        <dbReference type="EMBL" id="MSS16181.1"/>
    </source>
</evidence>
<evidence type="ECO:0008006" key="5">
    <source>
        <dbReference type="Google" id="ProtNLM"/>
    </source>
</evidence>
<dbReference type="AlphaFoldDB" id="A0A6L5X796"/>
<reference evidence="3 4" key="1">
    <citation type="submission" date="2019-08" db="EMBL/GenBank/DDBJ databases">
        <title>In-depth cultivation of the pig gut microbiome towards novel bacterial diversity and tailored functional studies.</title>
        <authorList>
            <person name="Wylensek D."/>
            <person name="Hitch T.C.A."/>
            <person name="Clavel T."/>
        </authorList>
    </citation>
    <scope>NUCLEOTIDE SEQUENCE [LARGE SCALE GENOMIC DNA]</scope>
    <source>
        <strain evidence="3 4">Oil-RF-744-WCA-WT-10</strain>
    </source>
</reference>
<keyword evidence="2" id="KW-0472">Membrane</keyword>
<keyword evidence="4" id="KW-1185">Reference proteome</keyword>
<evidence type="ECO:0000313" key="4">
    <source>
        <dbReference type="Proteomes" id="UP000483362"/>
    </source>
</evidence>
<feature type="region of interest" description="Disordered" evidence="1">
    <location>
        <begin position="156"/>
        <end position="182"/>
    </location>
</feature>
<evidence type="ECO:0000256" key="2">
    <source>
        <dbReference type="SAM" id="Phobius"/>
    </source>
</evidence>
<dbReference type="Proteomes" id="UP000483362">
    <property type="component" value="Unassembled WGS sequence"/>
</dbReference>